<organism evidence="3 4">
    <name type="scientific">Thalictrum thalictroides</name>
    <name type="common">Rue-anemone</name>
    <name type="synonym">Anemone thalictroides</name>
    <dbReference type="NCBI Taxonomy" id="46969"/>
    <lineage>
        <taxon>Eukaryota</taxon>
        <taxon>Viridiplantae</taxon>
        <taxon>Streptophyta</taxon>
        <taxon>Embryophyta</taxon>
        <taxon>Tracheophyta</taxon>
        <taxon>Spermatophyta</taxon>
        <taxon>Magnoliopsida</taxon>
        <taxon>Ranunculales</taxon>
        <taxon>Ranunculaceae</taxon>
        <taxon>Thalictroideae</taxon>
        <taxon>Thalictrum</taxon>
    </lineage>
</organism>
<comment type="caution">
    <text evidence="3">The sequence shown here is derived from an EMBL/GenBank/DDBJ whole genome shotgun (WGS) entry which is preliminary data.</text>
</comment>
<evidence type="ECO:0000313" key="4">
    <source>
        <dbReference type="Proteomes" id="UP000554482"/>
    </source>
</evidence>
<dbReference type="Proteomes" id="UP000554482">
    <property type="component" value="Unassembled WGS sequence"/>
</dbReference>
<proteinExistence type="predicted"/>
<feature type="signal peptide" evidence="1">
    <location>
        <begin position="1"/>
        <end position="20"/>
    </location>
</feature>
<feature type="domain" description="GPI-anchored protein LLG1-like" evidence="2">
    <location>
        <begin position="46"/>
        <end position="123"/>
    </location>
</feature>
<dbReference type="EMBL" id="JABWDY010036942">
    <property type="protein sequence ID" value="KAF5180816.1"/>
    <property type="molecule type" value="Genomic_DNA"/>
</dbReference>
<dbReference type="Pfam" id="PF26578">
    <property type="entry name" value="LLG1"/>
    <property type="match status" value="1"/>
</dbReference>
<feature type="chain" id="PRO_5029511382" evidence="1">
    <location>
        <begin position="21"/>
        <end position="161"/>
    </location>
</feature>
<dbReference type="OrthoDB" id="585255at2759"/>
<sequence>MALLNHHFFVFFFLFALAAASSSSDSSNYYGSTGRTLLQTKAPCKVNFEFANYTVITSQCKGPKYPAEQCCDAFKKFACPYADAINDEKTECATTMFSYINLYGKYPPGLFSSECKEDKQGLNCEKYLNDTSSDAKSAGYVVQRPYLLAAGSLVLLAHILV</sequence>
<dbReference type="PANTHER" id="PTHR31533:SF35">
    <property type="entry name" value="GPI-ANCHORED PROTEIN LLG2-RELATED"/>
    <property type="match status" value="1"/>
</dbReference>
<dbReference type="PANTHER" id="PTHR31533">
    <property type="entry name" value="GPI-ANCHORED PROTEIN LLG1-RELATED-RELATED"/>
    <property type="match status" value="1"/>
</dbReference>
<protein>
    <submittedName>
        <fullName evidence="3">Gpi-anchored protein lorelei</fullName>
    </submittedName>
</protein>
<keyword evidence="1" id="KW-0732">Signal</keyword>
<dbReference type="InterPro" id="IPR039307">
    <property type="entry name" value="LORELEI-like"/>
</dbReference>
<gene>
    <name evidence="3" type="ORF">FRX31_029597</name>
</gene>
<keyword evidence="4" id="KW-1185">Reference proteome</keyword>
<evidence type="ECO:0000256" key="1">
    <source>
        <dbReference type="SAM" id="SignalP"/>
    </source>
</evidence>
<reference evidence="3 4" key="1">
    <citation type="submission" date="2020-06" db="EMBL/GenBank/DDBJ databases">
        <title>Transcriptomic and genomic resources for Thalictrum thalictroides and T. hernandezii: Facilitating candidate gene discovery in an emerging model plant lineage.</title>
        <authorList>
            <person name="Arias T."/>
            <person name="Riano-Pachon D.M."/>
            <person name="Di Stilio V.S."/>
        </authorList>
    </citation>
    <scope>NUCLEOTIDE SEQUENCE [LARGE SCALE GENOMIC DNA]</scope>
    <source>
        <strain evidence="4">cv. WT478/WT964</strain>
        <tissue evidence="3">Leaves</tissue>
    </source>
</reference>
<dbReference type="AlphaFoldDB" id="A0A7J6V714"/>
<dbReference type="InterPro" id="IPR058888">
    <property type="entry name" value="LLG1-like"/>
</dbReference>
<evidence type="ECO:0000313" key="3">
    <source>
        <dbReference type="EMBL" id="KAF5180816.1"/>
    </source>
</evidence>
<name>A0A7J6V714_THATH</name>
<accession>A0A7J6V714</accession>
<evidence type="ECO:0000259" key="2">
    <source>
        <dbReference type="Pfam" id="PF26578"/>
    </source>
</evidence>